<dbReference type="AlphaFoldDB" id="A0A2S9XD76"/>
<dbReference type="RefSeq" id="WP_106395307.1">
    <property type="nucleotide sequence ID" value="NZ_PVNK01000268.1"/>
</dbReference>
<dbReference type="EMBL" id="PVNK01000268">
    <property type="protein sequence ID" value="PRP90802.1"/>
    <property type="molecule type" value="Genomic_DNA"/>
</dbReference>
<protein>
    <submittedName>
        <fullName evidence="1">Uncharacterized protein</fullName>
    </submittedName>
</protein>
<organism evidence="1 2">
    <name type="scientific">Enhygromyxa salina</name>
    <dbReference type="NCBI Taxonomy" id="215803"/>
    <lineage>
        <taxon>Bacteria</taxon>
        <taxon>Pseudomonadati</taxon>
        <taxon>Myxococcota</taxon>
        <taxon>Polyangia</taxon>
        <taxon>Nannocystales</taxon>
        <taxon>Nannocystaceae</taxon>
        <taxon>Enhygromyxa</taxon>
    </lineage>
</organism>
<name>A0A2S9XD76_9BACT</name>
<evidence type="ECO:0000313" key="1">
    <source>
        <dbReference type="EMBL" id="PRP90802.1"/>
    </source>
</evidence>
<sequence length="129" mass="14495">MIQNDKTAFDELPWHDSTLLSVEIDRARPGERDEVVIRVEWPDESRQLVRFRECYAATMELNFGVAAPESILEANSSTEGAELLAVREKWAPLGVDLSGLMCFEVITNSTASRMRVYALGFEVEADRAS</sequence>
<keyword evidence="2" id="KW-1185">Reference proteome</keyword>
<comment type="caution">
    <text evidence="1">The sequence shown here is derived from an EMBL/GenBank/DDBJ whole genome shotgun (WGS) entry which is preliminary data.</text>
</comment>
<evidence type="ECO:0000313" key="2">
    <source>
        <dbReference type="Proteomes" id="UP000237968"/>
    </source>
</evidence>
<reference evidence="1 2" key="1">
    <citation type="submission" date="2018-03" db="EMBL/GenBank/DDBJ databases">
        <title>Draft Genome Sequences of the Obligatory Marine Myxobacteria Enhygromyxa salina SWB005.</title>
        <authorList>
            <person name="Poehlein A."/>
            <person name="Moghaddam J.A."/>
            <person name="Harms H."/>
            <person name="Alanjari M."/>
            <person name="Koenig G.M."/>
            <person name="Daniel R."/>
            <person name="Schaeberle T.F."/>
        </authorList>
    </citation>
    <scope>NUCLEOTIDE SEQUENCE [LARGE SCALE GENOMIC DNA]</scope>
    <source>
        <strain evidence="1 2">SWB005</strain>
    </source>
</reference>
<dbReference type="OrthoDB" id="677693at2"/>
<accession>A0A2S9XD76</accession>
<gene>
    <name evidence="1" type="ORF">ENSA5_61220</name>
</gene>
<proteinExistence type="predicted"/>
<dbReference type="Proteomes" id="UP000237968">
    <property type="component" value="Unassembled WGS sequence"/>
</dbReference>